<dbReference type="Pfam" id="PF03129">
    <property type="entry name" value="HGTP_anticodon"/>
    <property type="match status" value="1"/>
</dbReference>
<comment type="subunit">
    <text evidence="2 14">Homodimer.</text>
</comment>
<comment type="similarity">
    <text evidence="1 14">Belongs to the class-II aminoacyl-tRNA synthetase family.</text>
</comment>
<dbReference type="Proteomes" id="UP000001402">
    <property type="component" value="Chromosome"/>
</dbReference>
<evidence type="ECO:0000313" key="18">
    <source>
        <dbReference type="Proteomes" id="UP000001402"/>
    </source>
</evidence>
<evidence type="ECO:0000256" key="8">
    <source>
        <dbReference type="ARBA" id="ARBA00022833"/>
    </source>
</evidence>
<dbReference type="InterPro" id="IPR012676">
    <property type="entry name" value="TGS-like"/>
</dbReference>
<dbReference type="InterPro" id="IPR033728">
    <property type="entry name" value="ThrRS_core"/>
</dbReference>
<dbReference type="GO" id="GO:0000049">
    <property type="term" value="F:tRNA binding"/>
    <property type="evidence" value="ECO:0007669"/>
    <property type="project" value="UniProtKB-KW"/>
</dbReference>
<protein>
    <recommendedName>
        <fullName evidence="14">Threonine--tRNA ligase</fullName>
        <ecNumber evidence="14">6.1.1.3</ecNumber>
    </recommendedName>
    <alternativeName>
        <fullName evidence="14">Threonyl-tRNA synthetase</fullName>
        <shortName evidence="14">ThrRS</shortName>
    </alternativeName>
</protein>
<evidence type="ECO:0000256" key="6">
    <source>
        <dbReference type="ARBA" id="ARBA00022723"/>
    </source>
</evidence>
<dbReference type="Gene3D" id="3.30.54.20">
    <property type="match status" value="1"/>
</dbReference>
<keyword evidence="7 14" id="KW-0547">Nucleotide-binding</keyword>
<evidence type="ECO:0000256" key="5">
    <source>
        <dbReference type="ARBA" id="ARBA00022598"/>
    </source>
</evidence>
<reference evidence="17" key="1">
    <citation type="submission" date="2010-12" db="EMBL/GenBank/DDBJ databases">
        <title>Complete sequence of Rhodopseudomonas palustris DX-1.</title>
        <authorList>
            <consortium name="US DOE Joint Genome Institute"/>
            <person name="Lucas S."/>
            <person name="Copeland A."/>
            <person name="Lapidus A."/>
            <person name="Cheng J.-F."/>
            <person name="Goodwin L."/>
            <person name="Pitluck S."/>
            <person name="Misra M."/>
            <person name="Chertkov O."/>
            <person name="Detter J.C."/>
            <person name="Han C."/>
            <person name="Tapia R."/>
            <person name="Land M."/>
            <person name="Hauser L."/>
            <person name="Kyrpides N."/>
            <person name="Ivanova N."/>
            <person name="Ovchinnikova G."/>
            <person name="Logan B."/>
            <person name="Oda Y."/>
            <person name="Harwood C."/>
            <person name="Woyke T."/>
        </authorList>
    </citation>
    <scope>NUCLEOTIDE SEQUENCE [LARGE SCALE GENOMIC DNA]</scope>
    <source>
        <strain evidence="17">DX-1</strain>
    </source>
</reference>
<evidence type="ECO:0000256" key="2">
    <source>
        <dbReference type="ARBA" id="ARBA00011738"/>
    </source>
</evidence>
<dbReference type="InterPro" id="IPR047246">
    <property type="entry name" value="ThrRS_anticodon"/>
</dbReference>
<dbReference type="InterPro" id="IPR004154">
    <property type="entry name" value="Anticodon-bd"/>
</dbReference>
<dbReference type="SUPFAM" id="SSF55186">
    <property type="entry name" value="ThrRS/AlaRS common domain"/>
    <property type="match status" value="1"/>
</dbReference>
<dbReference type="InterPro" id="IPR004095">
    <property type="entry name" value="TGS"/>
</dbReference>
<dbReference type="InterPro" id="IPR002314">
    <property type="entry name" value="aa-tRNA-synt_IIb"/>
</dbReference>
<feature type="binding site" evidence="14">
    <location>
        <position position="554"/>
    </location>
    <ligand>
        <name>Zn(2+)</name>
        <dbReference type="ChEBI" id="CHEBI:29105"/>
        <note>catalytic</note>
    </ligand>
</feature>
<dbReference type="EMBL" id="CP002418">
    <property type="protein sequence ID" value="ADU43586.1"/>
    <property type="molecule type" value="Genomic_DNA"/>
</dbReference>
<dbReference type="KEGG" id="rpx:Rpdx1_1977"/>
<feature type="domain" description="TGS" evidence="16">
    <location>
        <begin position="31"/>
        <end position="92"/>
    </location>
</feature>
<evidence type="ECO:0000259" key="16">
    <source>
        <dbReference type="PROSITE" id="PS51880"/>
    </source>
</evidence>
<dbReference type="FunFam" id="3.30.930.10:FF:000002">
    <property type="entry name" value="Threonine--tRNA ligase"/>
    <property type="match status" value="1"/>
</dbReference>
<organism evidence="17 18">
    <name type="scientific">Rhodopseudomonas palustris (strain DX-1)</name>
    <dbReference type="NCBI Taxonomy" id="652103"/>
    <lineage>
        <taxon>Bacteria</taxon>
        <taxon>Pseudomonadati</taxon>
        <taxon>Pseudomonadota</taxon>
        <taxon>Alphaproteobacteria</taxon>
        <taxon>Hyphomicrobiales</taxon>
        <taxon>Nitrobacteraceae</taxon>
        <taxon>Rhodopseudomonas</taxon>
    </lineage>
</organism>
<dbReference type="PANTHER" id="PTHR11451">
    <property type="entry name" value="THREONINE-TRNA LIGASE"/>
    <property type="match status" value="1"/>
</dbReference>
<evidence type="ECO:0000256" key="12">
    <source>
        <dbReference type="ARBA" id="ARBA00023146"/>
    </source>
</evidence>
<evidence type="ECO:0000256" key="7">
    <source>
        <dbReference type="ARBA" id="ARBA00022741"/>
    </source>
</evidence>
<dbReference type="InterPro" id="IPR006195">
    <property type="entry name" value="aa-tRNA-synth_II"/>
</dbReference>
<dbReference type="Gene3D" id="3.10.20.30">
    <property type="match status" value="1"/>
</dbReference>
<dbReference type="SUPFAM" id="SSF81271">
    <property type="entry name" value="TGS-like"/>
    <property type="match status" value="1"/>
</dbReference>
<dbReference type="InterPro" id="IPR045864">
    <property type="entry name" value="aa-tRNA-synth_II/BPL/LPL"/>
</dbReference>
<comment type="subcellular location">
    <subcellularLocation>
        <location evidence="14">Cytoplasm</location>
    </subcellularLocation>
</comment>
<dbReference type="Pfam" id="PF00587">
    <property type="entry name" value="tRNA-synt_2b"/>
    <property type="match status" value="1"/>
</dbReference>
<dbReference type="Pfam" id="PF02824">
    <property type="entry name" value="TGS"/>
    <property type="match status" value="1"/>
</dbReference>
<dbReference type="GO" id="GO:0005829">
    <property type="term" value="C:cytosol"/>
    <property type="evidence" value="ECO:0007669"/>
    <property type="project" value="TreeGrafter"/>
</dbReference>
<evidence type="ECO:0000256" key="14">
    <source>
        <dbReference type="HAMAP-Rule" id="MF_00184"/>
    </source>
</evidence>
<keyword evidence="10 14" id="KW-0694">RNA-binding</keyword>
<dbReference type="HOGENOM" id="CLU_008554_0_1_5"/>
<evidence type="ECO:0000256" key="11">
    <source>
        <dbReference type="ARBA" id="ARBA00022917"/>
    </source>
</evidence>
<evidence type="ECO:0000256" key="4">
    <source>
        <dbReference type="ARBA" id="ARBA00022555"/>
    </source>
</evidence>
<feature type="binding site" evidence="14">
    <location>
        <position position="421"/>
    </location>
    <ligand>
        <name>Zn(2+)</name>
        <dbReference type="ChEBI" id="CHEBI:29105"/>
        <note>catalytic</note>
    </ligand>
</feature>
<dbReference type="CDD" id="cd01667">
    <property type="entry name" value="TGS_ThrRS"/>
    <property type="match status" value="1"/>
</dbReference>
<dbReference type="AlphaFoldDB" id="E6VNG7"/>
<dbReference type="NCBIfam" id="TIGR00418">
    <property type="entry name" value="thrS"/>
    <property type="match status" value="1"/>
</dbReference>
<dbReference type="InterPro" id="IPR018163">
    <property type="entry name" value="Thr/Ala-tRNA-synth_IIc_edit"/>
</dbReference>
<dbReference type="GO" id="GO:0006435">
    <property type="term" value="P:threonyl-tRNA aminoacylation"/>
    <property type="evidence" value="ECO:0007669"/>
    <property type="project" value="UniProtKB-UniRule"/>
</dbReference>
<evidence type="ECO:0000256" key="10">
    <source>
        <dbReference type="ARBA" id="ARBA00022884"/>
    </source>
</evidence>
<feature type="binding site" evidence="14">
    <location>
        <position position="370"/>
    </location>
    <ligand>
        <name>Zn(2+)</name>
        <dbReference type="ChEBI" id="CHEBI:29105"/>
        <note>catalytic</note>
    </ligand>
</feature>
<keyword evidence="5 14" id="KW-0436">Ligase</keyword>
<dbReference type="GO" id="GO:0046872">
    <property type="term" value="F:metal ion binding"/>
    <property type="evidence" value="ECO:0007669"/>
    <property type="project" value="UniProtKB-KW"/>
</dbReference>
<feature type="domain" description="Aminoacyl-transfer RNA synthetases class-II family profile" evidence="15">
    <location>
        <begin position="304"/>
        <end position="577"/>
    </location>
</feature>
<dbReference type="PROSITE" id="PS51880">
    <property type="entry name" value="TGS"/>
    <property type="match status" value="1"/>
</dbReference>
<dbReference type="HAMAP" id="MF_00184">
    <property type="entry name" value="Thr_tRNA_synth"/>
    <property type="match status" value="1"/>
</dbReference>
<keyword evidence="12 14" id="KW-0030">Aminoacyl-tRNA synthetase</keyword>
<keyword evidence="6 14" id="KW-0479">Metal-binding</keyword>
<evidence type="ECO:0000259" key="15">
    <source>
        <dbReference type="PROSITE" id="PS50862"/>
    </source>
</evidence>
<dbReference type="FunFam" id="3.30.980.10:FF:000005">
    <property type="entry name" value="Threonyl-tRNA synthetase, mitochondrial"/>
    <property type="match status" value="1"/>
</dbReference>
<dbReference type="InterPro" id="IPR012947">
    <property type="entry name" value="tRNA_SAD"/>
</dbReference>
<evidence type="ECO:0000256" key="9">
    <source>
        <dbReference type="ARBA" id="ARBA00022840"/>
    </source>
</evidence>
<dbReference type="SUPFAM" id="SSF55681">
    <property type="entry name" value="Class II aaRS and biotin synthetases"/>
    <property type="match status" value="1"/>
</dbReference>
<dbReference type="InterPro" id="IPR012675">
    <property type="entry name" value="Beta-grasp_dom_sf"/>
</dbReference>
<dbReference type="SMART" id="SM00863">
    <property type="entry name" value="tRNA_SAD"/>
    <property type="match status" value="1"/>
</dbReference>
<dbReference type="Pfam" id="PF07973">
    <property type="entry name" value="tRNA_SAD"/>
    <property type="match status" value="1"/>
</dbReference>
<dbReference type="PRINTS" id="PR01047">
    <property type="entry name" value="TRNASYNTHTHR"/>
</dbReference>
<dbReference type="GO" id="GO:0004829">
    <property type="term" value="F:threonine-tRNA ligase activity"/>
    <property type="evidence" value="ECO:0007669"/>
    <property type="project" value="UniProtKB-UniRule"/>
</dbReference>
<dbReference type="EC" id="6.1.1.3" evidence="14"/>
<dbReference type="Gene3D" id="3.30.980.10">
    <property type="entry name" value="Threonyl-trna Synthetase, Chain A, domain 2"/>
    <property type="match status" value="1"/>
</dbReference>
<dbReference type="FunFam" id="3.30.54.20:FF:000002">
    <property type="entry name" value="Threonine--tRNA ligase"/>
    <property type="match status" value="1"/>
</dbReference>
<keyword evidence="9 14" id="KW-0067">ATP-binding</keyword>
<name>E6VNG7_RHOPX</name>
<dbReference type="SUPFAM" id="SSF52954">
    <property type="entry name" value="Class II aaRS ABD-related"/>
    <property type="match status" value="1"/>
</dbReference>
<gene>
    <name evidence="14" type="primary">thrS</name>
    <name evidence="17" type="ordered locus">Rpdx1_1977</name>
</gene>
<accession>E6VNG7</accession>
<dbReference type="PROSITE" id="PS50862">
    <property type="entry name" value="AA_TRNA_LIGASE_II"/>
    <property type="match status" value="1"/>
</dbReference>
<sequence>MTDKTSGDKPSASTSGFQYTLSNLKPVAPMDQITITFPDGKTREYPRGTTGLDIAKGISPSLAKRTVAMALNGTLTDLADPIEDNTAIDFVARDDGRALELIRHDCAHVLAEAVQSLWPGTQVTIGPVIENGFYYDFFRNEPFTPEDFAAIEKKMREIIARDKPFTKEVWTRDEAKKVFADNGEAFKVELVAAIPEDQTIKIYKQGEWFDLCRGPHMTSTGKIGTAFKLMKVAGAYWRGDSNNPMLTRIYGTAWAKQEDLDAYLHQIEEAEKRDHRKLGRELDLFHFQEEGPGVVFWHAKGWSLFQSLVGYMRRRLAGDYDEVNAPQILDKVLWETSGHWEWYRENMFAAQSAGEDAEDKRWFALKPMNCPGHVQIFKHGLKSYRDLPLRMAEFGVVHRYEPSGAMHGLMRVRGFTQDDAHVFCTEAQLAEECIKINDLILSTYSDFGFEGELTVKLSTRPDKRVGTDEMWDHAERVMATVLSEIKAKGGNRIKTEINPGEGAFYGPKFEYVLRDAIGRDWQCGTTQVDFNLPERFGAFYIDADGAKKAPVMVHRAICGSMERFTGILIEHYAGNFPLWLAPVQVVVTTITSEGDEYAKKVLAALRKAGLRADIDLRNEKINFKVREHSLAKVPALLVVGKKEAETHSVSVRRLGSDGQKVMPTDEAIAALVDEATPPDVRRMRGMTPAVAAE</sequence>
<dbReference type="FunFam" id="3.40.50.800:FF:000001">
    <property type="entry name" value="Threonine--tRNA ligase"/>
    <property type="match status" value="1"/>
</dbReference>
<dbReference type="InterPro" id="IPR002320">
    <property type="entry name" value="Thr-tRNA-ligase_IIa"/>
</dbReference>
<dbReference type="GO" id="GO:0005524">
    <property type="term" value="F:ATP binding"/>
    <property type="evidence" value="ECO:0007669"/>
    <property type="project" value="UniProtKB-UniRule"/>
</dbReference>
<evidence type="ECO:0000313" key="17">
    <source>
        <dbReference type="EMBL" id="ADU43586.1"/>
    </source>
</evidence>
<keyword evidence="4 14" id="KW-0820">tRNA-binding</keyword>
<dbReference type="Gene3D" id="3.30.930.10">
    <property type="entry name" value="Bira Bifunctional Protein, Domain 2"/>
    <property type="match status" value="1"/>
</dbReference>
<dbReference type="CDD" id="cd00860">
    <property type="entry name" value="ThrRS_anticodon"/>
    <property type="match status" value="1"/>
</dbReference>
<dbReference type="CDD" id="cd00771">
    <property type="entry name" value="ThrRS_core"/>
    <property type="match status" value="1"/>
</dbReference>
<evidence type="ECO:0000256" key="13">
    <source>
        <dbReference type="ARBA" id="ARBA00049515"/>
    </source>
</evidence>
<keyword evidence="11 14" id="KW-0648">Protein biosynthesis</keyword>
<dbReference type="eggNOG" id="COG0441">
    <property type="taxonomic scope" value="Bacteria"/>
</dbReference>
<keyword evidence="8 14" id="KW-0862">Zinc</keyword>
<comment type="catalytic activity">
    <reaction evidence="13 14">
        <text>tRNA(Thr) + L-threonine + ATP = L-threonyl-tRNA(Thr) + AMP + diphosphate + H(+)</text>
        <dbReference type="Rhea" id="RHEA:24624"/>
        <dbReference type="Rhea" id="RHEA-COMP:9670"/>
        <dbReference type="Rhea" id="RHEA-COMP:9704"/>
        <dbReference type="ChEBI" id="CHEBI:15378"/>
        <dbReference type="ChEBI" id="CHEBI:30616"/>
        <dbReference type="ChEBI" id="CHEBI:33019"/>
        <dbReference type="ChEBI" id="CHEBI:57926"/>
        <dbReference type="ChEBI" id="CHEBI:78442"/>
        <dbReference type="ChEBI" id="CHEBI:78534"/>
        <dbReference type="ChEBI" id="CHEBI:456215"/>
        <dbReference type="EC" id="6.1.1.3"/>
    </reaction>
</comment>
<comment type="caution">
    <text evidence="14">Lacks conserved residue(s) required for the propagation of feature annotation.</text>
</comment>
<dbReference type="Gene3D" id="3.40.50.800">
    <property type="entry name" value="Anticodon-binding domain"/>
    <property type="match status" value="1"/>
</dbReference>
<comment type="cofactor">
    <cofactor evidence="14">
        <name>Zn(2+)</name>
        <dbReference type="ChEBI" id="CHEBI:29105"/>
    </cofactor>
    <text evidence="14">Binds 1 zinc ion per subunit.</text>
</comment>
<proteinExistence type="inferred from homology"/>
<dbReference type="InterPro" id="IPR036621">
    <property type="entry name" value="Anticodon-bd_dom_sf"/>
</dbReference>
<dbReference type="STRING" id="652103.Rpdx1_1977"/>
<keyword evidence="3 14" id="KW-0963">Cytoplasm</keyword>
<evidence type="ECO:0000256" key="1">
    <source>
        <dbReference type="ARBA" id="ARBA00008226"/>
    </source>
</evidence>
<dbReference type="PANTHER" id="PTHR11451:SF44">
    <property type="entry name" value="THREONINE--TRNA LIGASE, CHLOROPLASTIC_MITOCHONDRIAL 2"/>
    <property type="match status" value="1"/>
</dbReference>
<dbReference type="FunFam" id="3.10.20.30:FF:000005">
    <property type="entry name" value="Threonine--tRNA ligase"/>
    <property type="match status" value="1"/>
</dbReference>
<evidence type="ECO:0000256" key="3">
    <source>
        <dbReference type="ARBA" id="ARBA00022490"/>
    </source>
</evidence>